<dbReference type="PANTHER" id="PTHR43380:SF1">
    <property type="entry name" value="2-OXOISOVALERATE DEHYDROGENASE SUBUNIT ALPHA, MITOCHONDRIAL"/>
    <property type="match status" value="1"/>
</dbReference>
<keyword evidence="6" id="KW-1185">Reference proteome</keyword>
<evidence type="ECO:0000313" key="5">
    <source>
        <dbReference type="EMBL" id="TNY23809.1"/>
    </source>
</evidence>
<dbReference type="Pfam" id="PF00676">
    <property type="entry name" value="E1_dh"/>
    <property type="match status" value="1"/>
</dbReference>
<gene>
    <name evidence="5" type="ORF">DMC30DRAFT_388946</name>
</gene>
<dbReference type="PANTHER" id="PTHR43380">
    <property type="entry name" value="2-OXOISOVALERATE DEHYDROGENASE SUBUNIT ALPHA, MITOCHONDRIAL"/>
    <property type="match status" value="1"/>
</dbReference>
<dbReference type="InterPro" id="IPR050771">
    <property type="entry name" value="Alpha-ketoacid_DH_E1_comp"/>
</dbReference>
<dbReference type="EC" id="1.2.4.4" evidence="2"/>
<name>A0A5C5G5M2_9BASI</name>
<protein>
    <recommendedName>
        <fullName evidence="2">2-oxoisovalerate dehydrogenase subunit alpha</fullName>
        <ecNumber evidence="2">1.2.4.4</ecNumber>
    </recommendedName>
    <alternativeName>
        <fullName evidence="2">Branched-chain alpha-keto acid dehydrogenase E1 component alpha chain</fullName>
    </alternativeName>
</protein>
<keyword evidence="1 2" id="KW-0560">Oxidoreductase</keyword>
<comment type="catalytic activity">
    <reaction evidence="2">
        <text>N(6)-[(R)-lipoyl]-L-lysyl-[protein] + 3-methyl-2-oxobutanoate + H(+) = N(6)-[(R)-S(8)-2-methylpropanoyldihydrolipoyl]-L-lysyl-[protein] + CO2</text>
        <dbReference type="Rhea" id="RHEA:13457"/>
        <dbReference type="Rhea" id="RHEA-COMP:10474"/>
        <dbReference type="Rhea" id="RHEA-COMP:10497"/>
        <dbReference type="ChEBI" id="CHEBI:11851"/>
        <dbReference type="ChEBI" id="CHEBI:15378"/>
        <dbReference type="ChEBI" id="CHEBI:16526"/>
        <dbReference type="ChEBI" id="CHEBI:83099"/>
        <dbReference type="ChEBI" id="CHEBI:83142"/>
        <dbReference type="EC" id="1.2.4.4"/>
    </reaction>
</comment>
<comment type="function">
    <text evidence="2">The branched-chain alpha-keto dehydrogenase complex catalyzes the overall conversion of alpha-keto acids to acyl-CoA and CO(2). It contains multiple copies of three enzymatic components: branched-chain alpha-keto acid decarboxylase (E1), lipoamide acyltransferase (E2) and lipoamide dehydrogenase (E3).</text>
</comment>
<evidence type="ECO:0000313" key="6">
    <source>
        <dbReference type="Proteomes" id="UP000311382"/>
    </source>
</evidence>
<dbReference type="EMBL" id="SOZI01000008">
    <property type="protein sequence ID" value="TNY23809.1"/>
    <property type="molecule type" value="Genomic_DNA"/>
</dbReference>
<evidence type="ECO:0000256" key="3">
    <source>
        <dbReference type="SAM" id="MobiDB-lite"/>
    </source>
</evidence>
<comment type="cofactor">
    <cofactor evidence="2">
        <name>thiamine diphosphate</name>
        <dbReference type="ChEBI" id="CHEBI:58937"/>
    </cofactor>
</comment>
<organism evidence="5 6">
    <name type="scientific">Rhodotorula diobovata</name>
    <dbReference type="NCBI Taxonomy" id="5288"/>
    <lineage>
        <taxon>Eukaryota</taxon>
        <taxon>Fungi</taxon>
        <taxon>Dikarya</taxon>
        <taxon>Basidiomycota</taxon>
        <taxon>Pucciniomycotina</taxon>
        <taxon>Microbotryomycetes</taxon>
        <taxon>Sporidiobolales</taxon>
        <taxon>Sporidiobolaceae</taxon>
        <taxon>Rhodotorula</taxon>
    </lineage>
</organism>
<evidence type="ECO:0000256" key="1">
    <source>
        <dbReference type="ARBA" id="ARBA00023002"/>
    </source>
</evidence>
<comment type="similarity">
    <text evidence="2">Belongs to the BCKDHA family.</text>
</comment>
<feature type="region of interest" description="Disordered" evidence="3">
    <location>
        <begin position="423"/>
        <end position="446"/>
    </location>
</feature>
<dbReference type="FunFam" id="3.40.50.970:FF:000055">
    <property type="entry name" value="2-oxoisovalerate dehydrogenase subunit alpha"/>
    <property type="match status" value="1"/>
</dbReference>
<dbReference type="STRING" id="5288.A0A5C5G5M2"/>
<dbReference type="OrthoDB" id="3845at2759"/>
<dbReference type="GO" id="GO:0003863">
    <property type="term" value="F:branched-chain 2-oxo acid dehydrogenase activity"/>
    <property type="evidence" value="ECO:0007669"/>
    <property type="project" value="UniProtKB-EC"/>
</dbReference>
<accession>A0A5C5G5M2</accession>
<dbReference type="GO" id="GO:0009083">
    <property type="term" value="P:branched-chain amino acid catabolic process"/>
    <property type="evidence" value="ECO:0007669"/>
    <property type="project" value="TreeGrafter"/>
</dbReference>
<reference evidence="5 6" key="1">
    <citation type="submission" date="2019-03" db="EMBL/GenBank/DDBJ databases">
        <title>Rhodosporidium diobovatum UCD-FST 08-225 genome sequencing, assembly, and annotation.</title>
        <authorList>
            <person name="Fakankun I.U."/>
            <person name="Fristensky B."/>
            <person name="Levin D.B."/>
        </authorList>
    </citation>
    <scope>NUCLEOTIDE SEQUENCE [LARGE SCALE GENOMIC DNA]</scope>
    <source>
        <strain evidence="5 6">UCD-FST 08-225</strain>
    </source>
</reference>
<evidence type="ECO:0000259" key="4">
    <source>
        <dbReference type="Pfam" id="PF00676"/>
    </source>
</evidence>
<dbReference type="Gene3D" id="3.40.50.970">
    <property type="match status" value="1"/>
</dbReference>
<proteinExistence type="inferred from homology"/>
<evidence type="ECO:0000256" key="2">
    <source>
        <dbReference type="RuleBase" id="RU365014"/>
    </source>
</evidence>
<dbReference type="InterPro" id="IPR029061">
    <property type="entry name" value="THDP-binding"/>
</dbReference>
<keyword evidence="2" id="KW-0786">Thiamine pyrophosphate</keyword>
<dbReference type="InterPro" id="IPR001017">
    <property type="entry name" value="DH_E1"/>
</dbReference>
<comment type="caution">
    <text evidence="5">The sequence shown here is derived from an EMBL/GenBank/DDBJ whole genome shotgun (WGS) entry which is preliminary data.</text>
</comment>
<feature type="domain" description="Dehydrogenase E1 component" evidence="4">
    <location>
        <begin position="114"/>
        <end position="413"/>
    </location>
</feature>
<dbReference type="AlphaFoldDB" id="A0A5C5G5M2"/>
<dbReference type="SUPFAM" id="SSF52518">
    <property type="entry name" value="Thiamin diphosphate-binding fold (THDP-binding)"/>
    <property type="match status" value="1"/>
</dbReference>
<dbReference type="Proteomes" id="UP000311382">
    <property type="component" value="Unassembled WGS sequence"/>
</dbReference>
<dbReference type="CDD" id="cd02000">
    <property type="entry name" value="TPP_E1_PDC_ADC_BCADC"/>
    <property type="match status" value="1"/>
</dbReference>
<feature type="compositionally biased region" description="Basic and acidic residues" evidence="3">
    <location>
        <begin position="429"/>
        <end position="446"/>
    </location>
</feature>
<sequence>MPLARSRRVRASPFPLTLPTQAAHSMFRLTRAPRQLQLLRRTLSTTPARHHAPLTHTVSATLPFFSSVRVEGAPDPAGPIPAFRVLGPDGALVEEAREMAEQADGDKLERVMEVMTTLPVLILNASQRQGRLSFYMTSYGEEGVVVGSAAAWENDDEVFAQYREVGVLLWRDYPLSSLMAQCFSTSSDAATLGRQMPVHYGSKEHHFHTISSPLATQFPQAAGAAYALKRTPGREGSCVVCYAGEGATSEGDFHAGLNMASVLGGPLVFVVRNNGFAISTPTAQQYAGDGIAARGPGYGIETVRVDGNDPLAVYLACKEARRRAVEGEKPVLVEAMTYRVGHHSTSDDSSAYRSLSAVESVKKLDSPLFRLRRYLESQSPPRWSAERDNAIKDSAKRAILREFSKAEKDKKPPLAEMFGDVFAPVPEGAQREGARGGLERPQREQKEELKRLVEKWGGTPGWKKELAKFEGGREAVAQW</sequence>